<sequence length="107" mass="12009">MAFFRNIHSSLDSEAVLTFQTDRHSSKRIVVAYGTSILPQQTGLPSLMEVVTKNHVEEFSKSCDNSLEGKCGSRWNALTWVVMEWYIPHGFHGSFQVDSIGFRGPSS</sequence>
<dbReference type="EMBL" id="DS547093">
    <property type="protein sequence ID" value="EDR13769.1"/>
    <property type="molecule type" value="Genomic_DNA"/>
</dbReference>
<dbReference type="HOGENOM" id="CLU_2210485_0_0_1"/>
<keyword evidence="2" id="KW-1185">Reference proteome</keyword>
<dbReference type="AlphaFoldDB" id="B0CVM2"/>
<dbReference type="KEGG" id="lbc:LACBIDRAFT_322940"/>
<gene>
    <name evidence="1" type="ORF">LACBIDRAFT_322940</name>
</gene>
<proteinExistence type="predicted"/>
<protein>
    <submittedName>
        <fullName evidence="1">Predicted protein</fullName>
    </submittedName>
</protein>
<evidence type="ECO:0000313" key="1">
    <source>
        <dbReference type="EMBL" id="EDR13769.1"/>
    </source>
</evidence>
<organism evidence="2">
    <name type="scientific">Laccaria bicolor (strain S238N-H82 / ATCC MYA-4686)</name>
    <name type="common">Bicoloured deceiver</name>
    <name type="synonym">Laccaria laccata var. bicolor</name>
    <dbReference type="NCBI Taxonomy" id="486041"/>
    <lineage>
        <taxon>Eukaryota</taxon>
        <taxon>Fungi</taxon>
        <taxon>Dikarya</taxon>
        <taxon>Basidiomycota</taxon>
        <taxon>Agaricomycotina</taxon>
        <taxon>Agaricomycetes</taxon>
        <taxon>Agaricomycetidae</taxon>
        <taxon>Agaricales</taxon>
        <taxon>Agaricineae</taxon>
        <taxon>Hydnangiaceae</taxon>
        <taxon>Laccaria</taxon>
    </lineage>
</organism>
<reference evidence="1 2" key="1">
    <citation type="journal article" date="2008" name="Nature">
        <title>The genome of Laccaria bicolor provides insights into mycorrhizal symbiosis.</title>
        <authorList>
            <person name="Martin F."/>
            <person name="Aerts A."/>
            <person name="Ahren D."/>
            <person name="Brun A."/>
            <person name="Danchin E.G.J."/>
            <person name="Duchaussoy F."/>
            <person name="Gibon J."/>
            <person name="Kohler A."/>
            <person name="Lindquist E."/>
            <person name="Pereda V."/>
            <person name="Salamov A."/>
            <person name="Shapiro H.J."/>
            <person name="Wuyts J."/>
            <person name="Blaudez D."/>
            <person name="Buee M."/>
            <person name="Brokstein P."/>
            <person name="Canbaeck B."/>
            <person name="Cohen D."/>
            <person name="Courty P.E."/>
            <person name="Coutinho P.M."/>
            <person name="Delaruelle C."/>
            <person name="Detter J.C."/>
            <person name="Deveau A."/>
            <person name="DiFazio S."/>
            <person name="Duplessis S."/>
            <person name="Fraissinet-Tachet L."/>
            <person name="Lucic E."/>
            <person name="Frey-Klett P."/>
            <person name="Fourrey C."/>
            <person name="Feussner I."/>
            <person name="Gay G."/>
            <person name="Grimwood J."/>
            <person name="Hoegger P.J."/>
            <person name="Jain P."/>
            <person name="Kilaru S."/>
            <person name="Labbe J."/>
            <person name="Lin Y.C."/>
            <person name="Legue V."/>
            <person name="Le Tacon F."/>
            <person name="Marmeisse R."/>
            <person name="Melayah D."/>
            <person name="Montanini B."/>
            <person name="Muratet M."/>
            <person name="Nehls U."/>
            <person name="Niculita-Hirzel H."/>
            <person name="Oudot-Le Secq M.P."/>
            <person name="Peter M."/>
            <person name="Quesneville H."/>
            <person name="Rajashekar B."/>
            <person name="Reich M."/>
            <person name="Rouhier N."/>
            <person name="Schmutz J."/>
            <person name="Yin T."/>
            <person name="Chalot M."/>
            <person name="Henrissat B."/>
            <person name="Kuees U."/>
            <person name="Lucas S."/>
            <person name="Van de Peer Y."/>
            <person name="Podila G.K."/>
            <person name="Polle A."/>
            <person name="Pukkila P.J."/>
            <person name="Richardson P.M."/>
            <person name="Rouze P."/>
            <person name="Sanders I.R."/>
            <person name="Stajich J.E."/>
            <person name="Tunlid A."/>
            <person name="Tuskan G."/>
            <person name="Grigoriev I.V."/>
        </authorList>
    </citation>
    <scope>NUCLEOTIDE SEQUENCE [LARGE SCALE GENOMIC DNA]</scope>
    <source>
        <strain evidence="2">S238N-H82 / ATCC MYA-4686</strain>
    </source>
</reference>
<dbReference type="GeneID" id="6071640"/>
<evidence type="ECO:0000313" key="2">
    <source>
        <dbReference type="Proteomes" id="UP000001194"/>
    </source>
</evidence>
<accession>B0CVM2</accession>
<dbReference type="RefSeq" id="XP_001876267.1">
    <property type="nucleotide sequence ID" value="XM_001876232.1"/>
</dbReference>
<dbReference type="InParanoid" id="B0CVM2"/>
<name>B0CVM2_LACBS</name>
<dbReference type="Proteomes" id="UP000001194">
    <property type="component" value="Unassembled WGS sequence"/>
</dbReference>